<feature type="chain" id="PRO_5047092385" evidence="5">
    <location>
        <begin position="22"/>
        <end position="146"/>
    </location>
</feature>
<dbReference type="Pfam" id="PF00034">
    <property type="entry name" value="Cytochrom_C"/>
    <property type="match status" value="1"/>
</dbReference>
<feature type="domain" description="Cytochrome c" evidence="6">
    <location>
        <begin position="37"/>
        <end position="126"/>
    </location>
</feature>
<keyword evidence="1 4" id="KW-0349">Heme</keyword>
<name>A0ABR9XH27_9SPHI</name>
<evidence type="ECO:0000256" key="4">
    <source>
        <dbReference type="PROSITE-ProRule" id="PRU00433"/>
    </source>
</evidence>
<dbReference type="PROSITE" id="PS51007">
    <property type="entry name" value="CYTC"/>
    <property type="match status" value="1"/>
</dbReference>
<evidence type="ECO:0000256" key="1">
    <source>
        <dbReference type="ARBA" id="ARBA00022617"/>
    </source>
</evidence>
<dbReference type="Proteomes" id="UP000632774">
    <property type="component" value="Unassembled WGS sequence"/>
</dbReference>
<evidence type="ECO:0000259" key="6">
    <source>
        <dbReference type="PROSITE" id="PS51007"/>
    </source>
</evidence>
<keyword evidence="2 4" id="KW-0479">Metal-binding</keyword>
<evidence type="ECO:0000256" key="5">
    <source>
        <dbReference type="SAM" id="SignalP"/>
    </source>
</evidence>
<dbReference type="Gene3D" id="1.10.760.10">
    <property type="entry name" value="Cytochrome c-like domain"/>
    <property type="match status" value="1"/>
</dbReference>
<reference evidence="7 8" key="1">
    <citation type="submission" date="2020-10" db="EMBL/GenBank/DDBJ databases">
        <title>Mucilaginibacter mali sp. nov., isolated from rhizosphere soil of apple orchard.</title>
        <authorList>
            <person name="Lee J.-S."/>
            <person name="Kim H.S."/>
            <person name="Kim J.-S."/>
        </authorList>
    </citation>
    <scope>NUCLEOTIDE SEQUENCE [LARGE SCALE GENOMIC DNA]</scope>
    <source>
        <strain evidence="7 8">KCTC 23157</strain>
    </source>
</reference>
<dbReference type="InterPro" id="IPR009056">
    <property type="entry name" value="Cyt_c-like_dom"/>
</dbReference>
<dbReference type="InterPro" id="IPR036909">
    <property type="entry name" value="Cyt_c-like_dom_sf"/>
</dbReference>
<dbReference type="SUPFAM" id="SSF46626">
    <property type="entry name" value="Cytochrome c"/>
    <property type="match status" value="1"/>
</dbReference>
<evidence type="ECO:0000313" key="7">
    <source>
        <dbReference type="EMBL" id="MBE9666304.1"/>
    </source>
</evidence>
<feature type="signal peptide" evidence="5">
    <location>
        <begin position="1"/>
        <end position="21"/>
    </location>
</feature>
<dbReference type="PANTHER" id="PTHR35008:SF4">
    <property type="entry name" value="BLL4482 PROTEIN"/>
    <property type="match status" value="1"/>
</dbReference>
<dbReference type="PANTHER" id="PTHR35008">
    <property type="entry name" value="BLL4482 PROTEIN-RELATED"/>
    <property type="match status" value="1"/>
</dbReference>
<keyword evidence="3 4" id="KW-0408">Iron</keyword>
<evidence type="ECO:0000256" key="2">
    <source>
        <dbReference type="ARBA" id="ARBA00022723"/>
    </source>
</evidence>
<dbReference type="EMBL" id="JADFFM010000001">
    <property type="protein sequence ID" value="MBE9666304.1"/>
    <property type="molecule type" value="Genomic_DNA"/>
</dbReference>
<comment type="caution">
    <text evidence="7">The sequence shown here is derived from an EMBL/GenBank/DDBJ whole genome shotgun (WGS) entry which is preliminary data.</text>
</comment>
<dbReference type="RefSeq" id="WP_194105672.1">
    <property type="nucleotide sequence ID" value="NZ_JADFFM010000001.1"/>
</dbReference>
<keyword evidence="8" id="KW-1185">Reference proteome</keyword>
<evidence type="ECO:0000313" key="8">
    <source>
        <dbReference type="Proteomes" id="UP000632774"/>
    </source>
</evidence>
<protein>
    <submittedName>
        <fullName evidence="7">Cytochrome c</fullName>
    </submittedName>
</protein>
<organism evidence="7 8">
    <name type="scientific">Mucilaginibacter boryungensis</name>
    <dbReference type="NCBI Taxonomy" id="768480"/>
    <lineage>
        <taxon>Bacteria</taxon>
        <taxon>Pseudomonadati</taxon>
        <taxon>Bacteroidota</taxon>
        <taxon>Sphingobacteriia</taxon>
        <taxon>Sphingobacteriales</taxon>
        <taxon>Sphingobacteriaceae</taxon>
        <taxon>Mucilaginibacter</taxon>
    </lineage>
</organism>
<gene>
    <name evidence="7" type="ORF">IRJ18_08025</name>
</gene>
<sequence length="146" mass="15478">MKKIYCLLGLLVLVGTTQLYAQAHKTTSKSTVAGLSSSIAAGKKVYTLHCLSCHMADGGGVANMNPPLIGTTYVLGDKNKMIQIVLKGFNEGVEINGDTYTNPMPAQATLTDQEVANVLTYVRNSFGNKASAVKAADVKKIRASLK</sequence>
<evidence type="ECO:0000256" key="3">
    <source>
        <dbReference type="ARBA" id="ARBA00023004"/>
    </source>
</evidence>
<accession>A0ABR9XH27</accession>
<dbReference type="InterPro" id="IPR051459">
    <property type="entry name" value="Cytochrome_c-type_DH"/>
</dbReference>
<proteinExistence type="predicted"/>
<keyword evidence="5" id="KW-0732">Signal</keyword>